<dbReference type="FunFam" id="2.10.25.10:FF:000628">
    <property type="entry name" value="Wall-associated receptor kinase 2"/>
    <property type="match status" value="1"/>
</dbReference>
<dbReference type="FunCoup" id="A0A804HY64">
    <property type="interactions" value="31"/>
</dbReference>
<protein>
    <submittedName>
        <fullName evidence="20">(wild Malaysian banana) hypothetical protein</fullName>
    </submittedName>
</protein>
<evidence type="ECO:0000256" key="2">
    <source>
        <dbReference type="ARBA" id="ARBA00022527"/>
    </source>
</evidence>
<dbReference type="InterPro" id="IPR001245">
    <property type="entry name" value="Ser-Thr/Tyr_kinase_cat_dom"/>
</dbReference>
<evidence type="ECO:0000256" key="14">
    <source>
        <dbReference type="ARBA" id="ARBA00023180"/>
    </source>
</evidence>
<dbReference type="Proteomes" id="UP000012960">
    <property type="component" value="Unplaced"/>
</dbReference>
<keyword evidence="10 16" id="KW-0067">ATP-binding</keyword>
<dbReference type="PROSITE" id="PS50011">
    <property type="entry name" value="PROTEIN_KINASE_DOM"/>
    <property type="match status" value="1"/>
</dbReference>
<dbReference type="InterPro" id="IPR049883">
    <property type="entry name" value="NOTCH1_EGF-like"/>
</dbReference>
<dbReference type="InterPro" id="IPR009030">
    <property type="entry name" value="Growth_fac_rcpt_cys_sf"/>
</dbReference>
<dbReference type="SUPFAM" id="SSF56112">
    <property type="entry name" value="Protein kinase-like (PK-like)"/>
    <property type="match status" value="1"/>
</dbReference>
<dbReference type="PANTHER" id="PTHR27005">
    <property type="entry name" value="WALL-ASSOCIATED RECEPTOR KINASE-LIKE 21"/>
    <property type="match status" value="1"/>
</dbReference>
<evidence type="ECO:0000256" key="6">
    <source>
        <dbReference type="ARBA" id="ARBA00022729"/>
    </source>
</evidence>
<feature type="binding site" evidence="16">
    <location>
        <position position="473"/>
    </location>
    <ligand>
        <name>ATP</name>
        <dbReference type="ChEBI" id="CHEBI:30616"/>
    </ligand>
</feature>
<keyword evidence="6" id="KW-0732">Signal</keyword>
<keyword evidence="7" id="KW-0677">Repeat</keyword>
<keyword evidence="12 17" id="KW-0472">Membrane</keyword>
<dbReference type="Pfam" id="PF07645">
    <property type="entry name" value="EGF_CA"/>
    <property type="match status" value="1"/>
</dbReference>
<evidence type="ECO:0000256" key="9">
    <source>
        <dbReference type="ARBA" id="ARBA00022777"/>
    </source>
</evidence>
<keyword evidence="9" id="KW-0418">Kinase</keyword>
<keyword evidence="22" id="KW-1185">Reference proteome</keyword>
<sequence length="753" mass="83723">METMNPRTRIPQPQQHAMRSIPVPRLPFASPLPSLLLLLIASTAPSSPAENTSLPGCPSACGDVYIPYPFGIGANCSRDGFTLTCAMTTTDGGSYKPFLADVEIIDISLSSGQARVYNHISWQCYDGLSGEVVSRRWSLDFTDRPYRFSDGRNRFTTIGCDTLAYIKGHKDGDSYRSGCVSVCDDAGSLANGSCSGIGCCQTAIPRGMSYYEVSFAREFNNSKVWRFDPCSYAVLVDEDWFEFRTSYVTSDELSRTEGGRVPLVVDWAIGEDSCEEARRDRAAYACISKHSECANSTNGPGYLCNCSSGYQGNPYLQNGCQDIDECALKEKYPCFGVCTNKQGRYNCVCPPGTQGDPFRPGACYPESLSLAVKLIIGISTSLVFLLLFGLIIYIMHGRRKIKRIKEAYFKQNGGWLLLEEMKSQQGLAFKIFTREELESATNKFDKNHILGGGGHGTVYRGILKDDRTVAIKKSMMVNERQKKEFVKEMLILSQTNHKNIVKLLGCCLEVEIPMLVYEFVSRGSLFQFIHENNQKSTISLDARLKIALETAEALAYLHSSASPPILHGDVKSSNILLDESYTAKVSDFGASMLVPINETQFATLVQGTCGYLDPEYLQTCKLTDKSDVYSFGVVLLELLTGKKALYLEEFDTERSLALSFILAMKDDRLLEFLDYQVGDKAEVELVQHVAKLAKECLSVRGEERPTMKEVAAELGRLAKLKQWSSVEHIVTEAEHELHPWIQHGNEIEHLLGE</sequence>
<keyword evidence="3 15" id="KW-0245">EGF-like domain</keyword>
<keyword evidence="14" id="KW-0325">Glycoprotein</keyword>
<dbReference type="CDD" id="cd00054">
    <property type="entry name" value="EGF_CA"/>
    <property type="match status" value="1"/>
</dbReference>
<dbReference type="InterPro" id="IPR018097">
    <property type="entry name" value="EGF_Ca-bd_CS"/>
</dbReference>
<evidence type="ECO:0000256" key="1">
    <source>
        <dbReference type="ARBA" id="ARBA00004479"/>
    </source>
</evidence>
<dbReference type="SMART" id="SM00181">
    <property type="entry name" value="EGF"/>
    <property type="match status" value="2"/>
</dbReference>
<accession>A0A804HY64</accession>
<dbReference type="OrthoDB" id="4062651at2759"/>
<evidence type="ECO:0000256" key="3">
    <source>
        <dbReference type="ARBA" id="ARBA00022536"/>
    </source>
</evidence>
<dbReference type="PROSITE" id="PS50026">
    <property type="entry name" value="EGF_3"/>
    <property type="match status" value="1"/>
</dbReference>
<dbReference type="InterPro" id="IPR008271">
    <property type="entry name" value="Ser/Thr_kinase_AS"/>
</dbReference>
<reference evidence="20" key="1">
    <citation type="submission" date="2021-03" db="EMBL/GenBank/DDBJ databases">
        <authorList>
            <consortium name="Genoscope - CEA"/>
            <person name="William W."/>
        </authorList>
    </citation>
    <scope>NUCLEOTIDE SEQUENCE</scope>
    <source>
        <strain evidence="20">Doubled-haploid Pahang</strain>
    </source>
</reference>
<dbReference type="FunFam" id="1.10.510.10:FF:000084">
    <property type="entry name" value="Wall-associated receptor kinase 2"/>
    <property type="match status" value="1"/>
</dbReference>
<dbReference type="GO" id="GO:0005509">
    <property type="term" value="F:calcium ion binding"/>
    <property type="evidence" value="ECO:0007669"/>
    <property type="project" value="InterPro"/>
</dbReference>
<evidence type="ECO:0000256" key="17">
    <source>
        <dbReference type="SAM" id="Phobius"/>
    </source>
</evidence>
<evidence type="ECO:0000256" key="4">
    <source>
        <dbReference type="ARBA" id="ARBA00022679"/>
    </source>
</evidence>
<evidence type="ECO:0000256" key="16">
    <source>
        <dbReference type="PROSITE-ProRule" id="PRU10141"/>
    </source>
</evidence>
<evidence type="ECO:0000313" key="22">
    <source>
        <dbReference type="Proteomes" id="UP000012960"/>
    </source>
</evidence>
<evidence type="ECO:0000256" key="10">
    <source>
        <dbReference type="ARBA" id="ARBA00022840"/>
    </source>
</evidence>
<dbReference type="Pfam" id="PF13947">
    <property type="entry name" value="GUB_WAK_bind"/>
    <property type="match status" value="1"/>
</dbReference>
<reference evidence="21" key="2">
    <citation type="submission" date="2021-05" db="UniProtKB">
        <authorList>
            <consortium name="EnsemblPlants"/>
        </authorList>
    </citation>
    <scope>IDENTIFICATION</scope>
    <source>
        <strain evidence="21">subsp. malaccensis</strain>
    </source>
</reference>
<evidence type="ECO:0000256" key="15">
    <source>
        <dbReference type="PROSITE-ProRule" id="PRU00076"/>
    </source>
</evidence>
<dbReference type="PROSITE" id="PS00010">
    <property type="entry name" value="ASX_HYDROXYL"/>
    <property type="match status" value="1"/>
</dbReference>
<evidence type="ECO:0000313" key="20">
    <source>
        <dbReference type="EMBL" id="CAG1860778.1"/>
    </source>
</evidence>
<dbReference type="FunFam" id="2.10.25.10:FF:000355">
    <property type="entry name" value="Wall-associated receptor kinase 3"/>
    <property type="match status" value="1"/>
</dbReference>
<dbReference type="InParanoid" id="A0A804HY64"/>
<dbReference type="OMA" id="TIAIKRC"/>
<dbReference type="Gene3D" id="2.10.25.10">
    <property type="entry name" value="Laminin"/>
    <property type="match status" value="2"/>
</dbReference>
<evidence type="ECO:0000259" key="18">
    <source>
        <dbReference type="PROSITE" id="PS50011"/>
    </source>
</evidence>
<dbReference type="GO" id="GO:0030247">
    <property type="term" value="F:polysaccharide binding"/>
    <property type="evidence" value="ECO:0007669"/>
    <property type="project" value="InterPro"/>
</dbReference>
<feature type="transmembrane region" description="Helical" evidence="17">
    <location>
        <begin position="374"/>
        <end position="395"/>
    </location>
</feature>
<dbReference type="CDD" id="cd14066">
    <property type="entry name" value="STKc_IRAK"/>
    <property type="match status" value="1"/>
</dbReference>
<dbReference type="InterPro" id="IPR001881">
    <property type="entry name" value="EGF-like_Ca-bd_dom"/>
</dbReference>
<keyword evidence="5 17" id="KW-0812">Transmembrane</keyword>
<evidence type="ECO:0000256" key="12">
    <source>
        <dbReference type="ARBA" id="ARBA00023136"/>
    </source>
</evidence>
<dbReference type="FunFam" id="3.30.200.20:FF:000043">
    <property type="entry name" value="Wall-associated receptor kinase 2"/>
    <property type="match status" value="1"/>
</dbReference>
<dbReference type="AlphaFoldDB" id="A0A804HY64"/>
<dbReference type="InterPro" id="IPR000152">
    <property type="entry name" value="EGF-type_Asp/Asn_hydroxyl_site"/>
</dbReference>
<dbReference type="InterPro" id="IPR017441">
    <property type="entry name" value="Protein_kinase_ATP_BS"/>
</dbReference>
<keyword evidence="2" id="KW-0723">Serine/threonine-protein kinase</keyword>
<dbReference type="GO" id="GO:0004674">
    <property type="term" value="F:protein serine/threonine kinase activity"/>
    <property type="evidence" value="ECO:0007669"/>
    <property type="project" value="UniProtKB-KW"/>
</dbReference>
<evidence type="ECO:0000256" key="7">
    <source>
        <dbReference type="ARBA" id="ARBA00022737"/>
    </source>
</evidence>
<dbReference type="SMART" id="SM00220">
    <property type="entry name" value="S_TKc"/>
    <property type="match status" value="1"/>
</dbReference>
<proteinExistence type="predicted"/>
<evidence type="ECO:0000313" key="21">
    <source>
        <dbReference type="EnsemblPlants" id="Ma02_p01540.1"/>
    </source>
</evidence>
<dbReference type="InterPro" id="IPR045274">
    <property type="entry name" value="WAK-like"/>
</dbReference>
<keyword evidence="11 17" id="KW-1133">Transmembrane helix</keyword>
<dbReference type="PROSITE" id="PS01187">
    <property type="entry name" value="EGF_CA"/>
    <property type="match status" value="1"/>
</dbReference>
<dbReference type="PROSITE" id="PS00107">
    <property type="entry name" value="PROTEIN_KINASE_ATP"/>
    <property type="match status" value="1"/>
</dbReference>
<evidence type="ECO:0000256" key="5">
    <source>
        <dbReference type="ARBA" id="ARBA00022692"/>
    </source>
</evidence>
<dbReference type="InterPro" id="IPR025287">
    <property type="entry name" value="WAK_GUB"/>
</dbReference>
<keyword evidence="13" id="KW-1015">Disulfide bond</keyword>
<dbReference type="InterPro" id="IPR011009">
    <property type="entry name" value="Kinase-like_dom_sf"/>
</dbReference>
<evidence type="ECO:0000256" key="13">
    <source>
        <dbReference type="ARBA" id="ARBA00023157"/>
    </source>
</evidence>
<dbReference type="GO" id="GO:0005886">
    <property type="term" value="C:plasma membrane"/>
    <property type="evidence" value="ECO:0000318"/>
    <property type="project" value="GO_Central"/>
</dbReference>
<comment type="caution">
    <text evidence="15">Lacks conserved residue(s) required for the propagation of feature annotation.</text>
</comment>
<dbReference type="PROSITE" id="PS00108">
    <property type="entry name" value="PROTEIN_KINASE_ST"/>
    <property type="match status" value="1"/>
</dbReference>
<dbReference type="PANTHER" id="PTHR27005:SF479">
    <property type="entry name" value="OS06G0706600 PROTEIN"/>
    <property type="match status" value="1"/>
</dbReference>
<dbReference type="SUPFAM" id="SSF57184">
    <property type="entry name" value="Growth factor receptor domain"/>
    <property type="match status" value="1"/>
</dbReference>
<dbReference type="SMART" id="SM00179">
    <property type="entry name" value="EGF_CA"/>
    <property type="match status" value="1"/>
</dbReference>
<dbReference type="Pfam" id="PF07714">
    <property type="entry name" value="PK_Tyr_Ser-Thr"/>
    <property type="match status" value="1"/>
</dbReference>
<gene>
    <name evidence="20" type="ORF">GSMUA_56720.1</name>
</gene>
<dbReference type="Gene3D" id="1.10.510.10">
    <property type="entry name" value="Transferase(Phosphotransferase) domain 1"/>
    <property type="match status" value="1"/>
</dbReference>
<organism evidence="21 22">
    <name type="scientific">Musa acuminata subsp. malaccensis</name>
    <name type="common">Wild banana</name>
    <name type="synonym">Musa malaccensis</name>
    <dbReference type="NCBI Taxonomy" id="214687"/>
    <lineage>
        <taxon>Eukaryota</taxon>
        <taxon>Viridiplantae</taxon>
        <taxon>Streptophyta</taxon>
        <taxon>Embryophyta</taxon>
        <taxon>Tracheophyta</taxon>
        <taxon>Spermatophyta</taxon>
        <taxon>Magnoliopsida</taxon>
        <taxon>Liliopsida</taxon>
        <taxon>Zingiberales</taxon>
        <taxon>Musaceae</taxon>
        <taxon>Musa</taxon>
    </lineage>
</organism>
<keyword evidence="4" id="KW-0808">Transferase</keyword>
<evidence type="ECO:0000256" key="11">
    <source>
        <dbReference type="ARBA" id="ARBA00022989"/>
    </source>
</evidence>
<dbReference type="Gramene" id="Ma02_t01540.1">
    <property type="protein sequence ID" value="Ma02_p01540.1"/>
    <property type="gene ID" value="Ma02_g01540"/>
</dbReference>
<dbReference type="EMBL" id="HG996467">
    <property type="protein sequence ID" value="CAG1860778.1"/>
    <property type="molecule type" value="Genomic_DNA"/>
</dbReference>
<dbReference type="GO" id="GO:0005524">
    <property type="term" value="F:ATP binding"/>
    <property type="evidence" value="ECO:0007669"/>
    <property type="project" value="UniProtKB-UniRule"/>
</dbReference>
<dbReference type="Gene3D" id="3.30.200.20">
    <property type="entry name" value="Phosphorylase Kinase, domain 1"/>
    <property type="match status" value="1"/>
</dbReference>
<keyword evidence="8 16" id="KW-0547">Nucleotide-binding</keyword>
<dbReference type="GO" id="GO:0007166">
    <property type="term" value="P:cell surface receptor signaling pathway"/>
    <property type="evidence" value="ECO:0000318"/>
    <property type="project" value="GO_Central"/>
</dbReference>
<evidence type="ECO:0000259" key="19">
    <source>
        <dbReference type="PROSITE" id="PS50026"/>
    </source>
</evidence>
<feature type="domain" description="Protein kinase" evidence="18">
    <location>
        <begin position="444"/>
        <end position="741"/>
    </location>
</feature>
<dbReference type="InterPro" id="IPR000742">
    <property type="entry name" value="EGF"/>
</dbReference>
<dbReference type="EnsemblPlants" id="Ma02_t01540.1">
    <property type="protein sequence ID" value="Ma02_p01540.1"/>
    <property type="gene ID" value="Ma02_g01540"/>
</dbReference>
<name>A0A804HY64_MUSAM</name>
<comment type="subcellular location">
    <subcellularLocation>
        <location evidence="1">Membrane</location>
        <topology evidence="1">Single-pass type I membrane protein</topology>
    </subcellularLocation>
</comment>
<feature type="domain" description="EGF-like" evidence="19">
    <location>
        <begin position="322"/>
        <end position="359"/>
    </location>
</feature>
<dbReference type="InterPro" id="IPR000719">
    <property type="entry name" value="Prot_kinase_dom"/>
</dbReference>
<evidence type="ECO:0000256" key="8">
    <source>
        <dbReference type="ARBA" id="ARBA00022741"/>
    </source>
</evidence>